<evidence type="ECO:0000256" key="6">
    <source>
        <dbReference type="ARBA" id="ARBA00023002"/>
    </source>
</evidence>
<protein>
    <recommendedName>
        <fullName evidence="4">Prephenate dehydrogenase</fullName>
        <ecNumber evidence="3">1.3.1.12</ecNumber>
    </recommendedName>
</protein>
<dbReference type="GO" id="GO:0004665">
    <property type="term" value="F:prephenate dehydrogenase (NADP+) activity"/>
    <property type="evidence" value="ECO:0007669"/>
    <property type="project" value="InterPro"/>
</dbReference>
<dbReference type="OrthoDB" id="9802008at2"/>
<comment type="similarity">
    <text evidence="2">Belongs to the prephenate/arogenate dehydrogenase family.</text>
</comment>
<name>K6WVQ4_9MICO</name>
<evidence type="ECO:0000259" key="12">
    <source>
        <dbReference type="PROSITE" id="PS51671"/>
    </source>
</evidence>
<keyword evidence="7" id="KW-0520">NAD</keyword>
<evidence type="ECO:0000259" key="11">
    <source>
        <dbReference type="PROSITE" id="PS51176"/>
    </source>
</evidence>
<comment type="pathway">
    <text evidence="1">Amino-acid biosynthesis; L-tyrosine biosynthesis; (4-hydroxyphenyl)pyruvate from prephenate (NAD(+) route): step 1/1.</text>
</comment>
<feature type="domain" description="Prephenate/arogenate dehydrogenase" evidence="11">
    <location>
        <begin position="41"/>
        <end position="321"/>
    </location>
</feature>
<dbReference type="Gene3D" id="1.10.3660.10">
    <property type="entry name" value="6-phosphogluconate dehydrogenase C-terminal like domain"/>
    <property type="match status" value="1"/>
</dbReference>
<evidence type="ECO:0000313" key="14">
    <source>
        <dbReference type="Proteomes" id="UP000008366"/>
    </source>
</evidence>
<keyword evidence="8" id="KW-0057">Aromatic amino acid biosynthesis</keyword>
<comment type="caution">
    <text evidence="13">The sequence shown here is derived from an EMBL/GenBank/DDBJ whole genome shotgun (WGS) entry which is preliminary data.</text>
</comment>
<dbReference type="InterPro" id="IPR008927">
    <property type="entry name" value="6-PGluconate_DH-like_C_sf"/>
</dbReference>
<dbReference type="NCBIfam" id="NF005112">
    <property type="entry name" value="PRK06545.2-4"/>
    <property type="match status" value="1"/>
</dbReference>
<dbReference type="InterPro" id="IPR003099">
    <property type="entry name" value="Prephen_DH"/>
</dbReference>
<dbReference type="PANTHER" id="PTHR21363">
    <property type="entry name" value="PREPHENATE DEHYDROGENASE"/>
    <property type="match status" value="1"/>
</dbReference>
<dbReference type="Proteomes" id="UP000008366">
    <property type="component" value="Unassembled WGS sequence"/>
</dbReference>
<evidence type="ECO:0000256" key="4">
    <source>
        <dbReference type="ARBA" id="ARBA00016891"/>
    </source>
</evidence>
<evidence type="ECO:0000313" key="13">
    <source>
        <dbReference type="EMBL" id="GAB96182.1"/>
    </source>
</evidence>
<dbReference type="InterPro" id="IPR046825">
    <property type="entry name" value="PDH_C"/>
</dbReference>
<keyword evidence="6" id="KW-0560">Oxidoreductase</keyword>
<evidence type="ECO:0000256" key="7">
    <source>
        <dbReference type="ARBA" id="ARBA00023027"/>
    </source>
</evidence>
<dbReference type="STRING" id="1184609.KILIM_033_00020"/>
<feature type="domain" description="ACT" evidence="12">
    <location>
        <begin position="334"/>
        <end position="401"/>
    </location>
</feature>
<dbReference type="InterPro" id="IPR050812">
    <property type="entry name" value="Preph/Arog_dehydrog"/>
</dbReference>
<evidence type="ECO:0000256" key="8">
    <source>
        <dbReference type="ARBA" id="ARBA00023141"/>
    </source>
</evidence>
<dbReference type="PROSITE" id="PS51671">
    <property type="entry name" value="ACT"/>
    <property type="match status" value="1"/>
</dbReference>
<keyword evidence="5" id="KW-0827">Tyrosine biosynthesis</keyword>
<dbReference type="Pfam" id="PF20463">
    <property type="entry name" value="PDH_C"/>
    <property type="match status" value="1"/>
</dbReference>
<dbReference type="GO" id="GO:0070403">
    <property type="term" value="F:NAD+ binding"/>
    <property type="evidence" value="ECO:0007669"/>
    <property type="project" value="InterPro"/>
</dbReference>
<dbReference type="eggNOG" id="COG0287">
    <property type="taxonomic scope" value="Bacteria"/>
</dbReference>
<organism evidence="13 14">
    <name type="scientific">Kineosphaera limosa NBRC 100340</name>
    <dbReference type="NCBI Taxonomy" id="1184609"/>
    <lineage>
        <taxon>Bacteria</taxon>
        <taxon>Bacillati</taxon>
        <taxon>Actinomycetota</taxon>
        <taxon>Actinomycetes</taxon>
        <taxon>Micrococcales</taxon>
        <taxon>Dermatophilaceae</taxon>
        <taxon>Kineosphaera</taxon>
    </lineage>
</organism>
<dbReference type="InterPro" id="IPR046826">
    <property type="entry name" value="PDH_N"/>
</dbReference>
<dbReference type="InterPro" id="IPR002912">
    <property type="entry name" value="ACT_dom"/>
</dbReference>
<gene>
    <name evidence="13" type="ORF">KILIM_033_00020</name>
</gene>
<dbReference type="GO" id="GO:0006571">
    <property type="term" value="P:tyrosine biosynthetic process"/>
    <property type="evidence" value="ECO:0007669"/>
    <property type="project" value="UniProtKB-UniPathway"/>
</dbReference>
<evidence type="ECO:0000256" key="9">
    <source>
        <dbReference type="ARBA" id="ARBA00049260"/>
    </source>
</evidence>
<evidence type="ECO:0000256" key="3">
    <source>
        <dbReference type="ARBA" id="ARBA00012068"/>
    </source>
</evidence>
<dbReference type="Gene3D" id="3.40.50.720">
    <property type="entry name" value="NAD(P)-binding Rossmann-like Domain"/>
    <property type="match status" value="1"/>
</dbReference>
<reference evidence="13 14" key="1">
    <citation type="submission" date="2012-08" db="EMBL/GenBank/DDBJ databases">
        <title>Whole genome shotgun sequence of Kineosphaera limosa NBRC 100340.</title>
        <authorList>
            <person name="Yoshida I."/>
            <person name="Isaki S."/>
            <person name="Hosoyama A."/>
            <person name="Tsuchikane K."/>
            <person name="Katsumata H."/>
            <person name="Ando Y."/>
            <person name="Ohji S."/>
            <person name="Hamada M."/>
            <person name="Tamura T."/>
            <person name="Yamazoe A."/>
            <person name="Yamazaki S."/>
            <person name="Fujita N."/>
        </authorList>
    </citation>
    <scope>NUCLEOTIDE SEQUENCE [LARGE SCALE GENOMIC DNA]</scope>
    <source>
        <strain evidence="13 14">NBRC 100340</strain>
    </source>
</reference>
<dbReference type="EMBL" id="BAHD01000033">
    <property type="protein sequence ID" value="GAB96182.1"/>
    <property type="molecule type" value="Genomic_DNA"/>
</dbReference>
<feature type="region of interest" description="Disordered" evidence="10">
    <location>
        <begin position="1"/>
        <end position="26"/>
    </location>
</feature>
<dbReference type="NCBIfam" id="NF005111">
    <property type="entry name" value="PRK06545.2-3"/>
    <property type="match status" value="1"/>
</dbReference>
<dbReference type="PROSITE" id="PS51176">
    <property type="entry name" value="PDH_ADH"/>
    <property type="match status" value="1"/>
</dbReference>
<keyword evidence="8" id="KW-0028">Amino-acid biosynthesis</keyword>
<dbReference type="PANTHER" id="PTHR21363:SF0">
    <property type="entry name" value="PREPHENATE DEHYDROGENASE [NADP(+)]"/>
    <property type="match status" value="1"/>
</dbReference>
<dbReference type="InterPro" id="IPR045865">
    <property type="entry name" value="ACT-like_dom_sf"/>
</dbReference>
<dbReference type="GO" id="GO:0008977">
    <property type="term" value="F:prephenate dehydrogenase (NAD+) activity"/>
    <property type="evidence" value="ECO:0007669"/>
    <property type="project" value="UniProtKB-EC"/>
</dbReference>
<dbReference type="SUPFAM" id="SSF55021">
    <property type="entry name" value="ACT-like"/>
    <property type="match status" value="1"/>
</dbReference>
<dbReference type="UniPathway" id="UPA00122">
    <property type="reaction ID" value="UER00961"/>
</dbReference>
<dbReference type="SUPFAM" id="SSF48179">
    <property type="entry name" value="6-phosphogluconate dehydrogenase C-terminal domain-like"/>
    <property type="match status" value="1"/>
</dbReference>
<sequence length="401" mass="41308">MPRHVVAAGDAGQPVRGPLPRTRGRQRTHLPVEVAYVAALSRVRIVGTGLIGTSIGLAIRDRGVEVSLSDPSPTAVALAADLGAGRLATDDDPAPELIVVAAPPDVTGDVVAQQLTRFPQATVTDVASVKRVIAHELAEAGADASRYVGGHPMAGRERSGAISGRSDLFQGRPWVVVPTSNSHPGRVEQVCALAELAGAVVTRMEAAEHDAAVAAVSHVPQVAASLVASRLRELPTESVALAGQGLRDVTRIAASDPALWTQILVGNASAVRDILAELARDLGGVVAALDAIGDNPDALAPGARGVLAALVADGNAGHARIPGKHGLTAVAYGVVTVVVADEPGTVARLLHDIGAEGVNMEDLHIEHEVGRQVGIVQVSVVPQAVEPLIEALRRRGWNVRD</sequence>
<dbReference type="InterPro" id="IPR036291">
    <property type="entry name" value="NAD(P)-bd_dom_sf"/>
</dbReference>
<dbReference type="Gene3D" id="3.30.70.260">
    <property type="match status" value="1"/>
</dbReference>
<accession>K6WVQ4</accession>
<evidence type="ECO:0000256" key="2">
    <source>
        <dbReference type="ARBA" id="ARBA00007964"/>
    </source>
</evidence>
<evidence type="ECO:0000256" key="1">
    <source>
        <dbReference type="ARBA" id="ARBA00005067"/>
    </source>
</evidence>
<dbReference type="RefSeq" id="WP_006592714.1">
    <property type="nucleotide sequence ID" value="NZ_BAHD01000033.1"/>
</dbReference>
<keyword evidence="14" id="KW-1185">Reference proteome</keyword>
<dbReference type="EC" id="1.3.1.12" evidence="3"/>
<proteinExistence type="inferred from homology"/>
<dbReference type="SUPFAM" id="SSF51735">
    <property type="entry name" value="NAD(P)-binding Rossmann-fold domains"/>
    <property type="match status" value="1"/>
</dbReference>
<comment type="catalytic activity">
    <reaction evidence="9">
        <text>prephenate + NAD(+) = 3-(4-hydroxyphenyl)pyruvate + CO2 + NADH</text>
        <dbReference type="Rhea" id="RHEA:13869"/>
        <dbReference type="ChEBI" id="CHEBI:16526"/>
        <dbReference type="ChEBI" id="CHEBI:29934"/>
        <dbReference type="ChEBI" id="CHEBI:36242"/>
        <dbReference type="ChEBI" id="CHEBI:57540"/>
        <dbReference type="ChEBI" id="CHEBI:57945"/>
        <dbReference type="EC" id="1.3.1.12"/>
    </reaction>
</comment>
<evidence type="ECO:0000256" key="5">
    <source>
        <dbReference type="ARBA" id="ARBA00022498"/>
    </source>
</evidence>
<dbReference type="Pfam" id="PF02153">
    <property type="entry name" value="PDH_N"/>
    <property type="match status" value="1"/>
</dbReference>
<evidence type="ECO:0000256" key="10">
    <source>
        <dbReference type="SAM" id="MobiDB-lite"/>
    </source>
</evidence>
<dbReference type="AlphaFoldDB" id="K6WVQ4"/>